<evidence type="ECO:0000313" key="2">
    <source>
        <dbReference type="EMBL" id="RKP04839.1"/>
    </source>
</evidence>
<protein>
    <recommendedName>
        <fullName evidence="4">Tyr recombinase domain-containing protein</fullName>
    </recommendedName>
</protein>
<accession>A0A4V1IVQ1</accession>
<dbReference type="GO" id="GO:0003677">
    <property type="term" value="F:DNA binding"/>
    <property type="evidence" value="ECO:0007669"/>
    <property type="project" value="InterPro"/>
</dbReference>
<proteinExistence type="predicted"/>
<dbReference type="GO" id="GO:0006310">
    <property type="term" value="P:DNA recombination"/>
    <property type="evidence" value="ECO:0007669"/>
    <property type="project" value="UniProtKB-KW"/>
</dbReference>
<dbReference type="InterPro" id="IPR011010">
    <property type="entry name" value="DNA_brk_join_enz"/>
</dbReference>
<sequence>MVCGNYEEDDVGRNDCHETDAYIVEWLSHRGTSYSGVSAAVDVLIEEDEIPDALKQLEKLRCAPGKEREFVRELQKIANGWLRSMLSTAGLSGHYYTCHSFRRGGASAAFEAGVPAKFVRLQGDWQSDVYLRYIQLQPTVRARCANLLGNTMLNAVD</sequence>
<dbReference type="InterPro" id="IPR052925">
    <property type="entry name" value="Phage_Integrase-like_Recomb"/>
</dbReference>
<dbReference type="Proteomes" id="UP000271241">
    <property type="component" value="Unassembled WGS sequence"/>
</dbReference>
<reference evidence="3" key="1">
    <citation type="journal article" date="2018" name="Nat. Microbiol.">
        <title>Leveraging single-cell genomics to expand the fungal tree of life.</title>
        <authorList>
            <person name="Ahrendt S.R."/>
            <person name="Quandt C.A."/>
            <person name="Ciobanu D."/>
            <person name="Clum A."/>
            <person name="Salamov A."/>
            <person name="Andreopoulos B."/>
            <person name="Cheng J.F."/>
            <person name="Woyke T."/>
            <person name="Pelin A."/>
            <person name="Henrissat B."/>
            <person name="Reynolds N.K."/>
            <person name="Benny G.L."/>
            <person name="Smith M.E."/>
            <person name="James T.Y."/>
            <person name="Grigoriev I.V."/>
        </authorList>
    </citation>
    <scope>NUCLEOTIDE SEQUENCE [LARGE SCALE GENOMIC DNA]</scope>
    <source>
        <strain evidence="3">RSA 1356</strain>
    </source>
</reference>
<evidence type="ECO:0000313" key="3">
    <source>
        <dbReference type="Proteomes" id="UP000271241"/>
    </source>
</evidence>
<dbReference type="GO" id="GO:0015074">
    <property type="term" value="P:DNA integration"/>
    <property type="evidence" value="ECO:0007669"/>
    <property type="project" value="InterPro"/>
</dbReference>
<dbReference type="Gene3D" id="1.10.443.10">
    <property type="entry name" value="Intergrase catalytic core"/>
    <property type="match status" value="1"/>
</dbReference>
<dbReference type="SUPFAM" id="SSF56349">
    <property type="entry name" value="DNA breaking-rejoining enzymes"/>
    <property type="match status" value="1"/>
</dbReference>
<evidence type="ECO:0000256" key="1">
    <source>
        <dbReference type="ARBA" id="ARBA00023172"/>
    </source>
</evidence>
<dbReference type="AlphaFoldDB" id="A0A4V1IVQ1"/>
<dbReference type="OrthoDB" id="6771932at2759"/>
<dbReference type="PANTHER" id="PTHR34605">
    <property type="entry name" value="PHAGE_INTEGRASE DOMAIN-CONTAINING PROTEIN"/>
    <property type="match status" value="1"/>
</dbReference>
<gene>
    <name evidence="2" type="ORF">THASP1DRAFT_26585</name>
</gene>
<name>A0A4V1IVQ1_9FUNG</name>
<dbReference type="InterPro" id="IPR013762">
    <property type="entry name" value="Integrase-like_cat_sf"/>
</dbReference>
<keyword evidence="1" id="KW-0233">DNA recombination</keyword>
<dbReference type="EMBL" id="KZ993417">
    <property type="protein sequence ID" value="RKP04839.1"/>
    <property type="molecule type" value="Genomic_DNA"/>
</dbReference>
<keyword evidence="3" id="KW-1185">Reference proteome</keyword>
<organism evidence="2 3">
    <name type="scientific">Thamnocephalis sphaerospora</name>
    <dbReference type="NCBI Taxonomy" id="78915"/>
    <lineage>
        <taxon>Eukaryota</taxon>
        <taxon>Fungi</taxon>
        <taxon>Fungi incertae sedis</taxon>
        <taxon>Zoopagomycota</taxon>
        <taxon>Zoopagomycotina</taxon>
        <taxon>Zoopagomycetes</taxon>
        <taxon>Zoopagales</taxon>
        <taxon>Sigmoideomycetaceae</taxon>
        <taxon>Thamnocephalis</taxon>
    </lineage>
</organism>
<evidence type="ECO:0008006" key="4">
    <source>
        <dbReference type="Google" id="ProtNLM"/>
    </source>
</evidence>
<dbReference type="PANTHER" id="PTHR34605:SF4">
    <property type="entry name" value="DNA ADENINE METHYLTRANSFERASE"/>
    <property type="match status" value="1"/>
</dbReference>